<name>A0A4U6WEN2_SETVI</name>
<organism evidence="3 4">
    <name type="scientific">Setaria viridis</name>
    <name type="common">Green bristlegrass</name>
    <name type="synonym">Setaria italica subsp. viridis</name>
    <dbReference type="NCBI Taxonomy" id="4556"/>
    <lineage>
        <taxon>Eukaryota</taxon>
        <taxon>Viridiplantae</taxon>
        <taxon>Streptophyta</taxon>
        <taxon>Embryophyta</taxon>
        <taxon>Tracheophyta</taxon>
        <taxon>Spermatophyta</taxon>
        <taxon>Magnoliopsida</taxon>
        <taxon>Liliopsida</taxon>
        <taxon>Poales</taxon>
        <taxon>Poaceae</taxon>
        <taxon>PACMAD clade</taxon>
        <taxon>Panicoideae</taxon>
        <taxon>Panicodae</taxon>
        <taxon>Paniceae</taxon>
        <taxon>Cenchrinae</taxon>
        <taxon>Setaria</taxon>
    </lineage>
</organism>
<accession>A0A4U6WEN2</accession>
<reference evidence="3" key="1">
    <citation type="submission" date="2019-03" db="EMBL/GenBank/DDBJ databases">
        <title>WGS assembly of Setaria viridis.</title>
        <authorList>
            <person name="Huang P."/>
            <person name="Jenkins J."/>
            <person name="Grimwood J."/>
            <person name="Barry K."/>
            <person name="Healey A."/>
            <person name="Mamidi S."/>
            <person name="Sreedasyam A."/>
            <person name="Shu S."/>
            <person name="Feldman M."/>
            <person name="Wu J."/>
            <person name="Yu Y."/>
            <person name="Chen C."/>
            <person name="Johnson J."/>
            <person name="Rokhsar D."/>
            <person name="Baxter I."/>
            <person name="Schmutz J."/>
            <person name="Brutnell T."/>
            <person name="Kellogg E."/>
        </authorList>
    </citation>
    <scope>NUCLEOTIDE SEQUENCE [LARGE SCALE GENOMIC DNA]</scope>
</reference>
<keyword evidence="2" id="KW-0472">Membrane</keyword>
<evidence type="ECO:0000256" key="1">
    <source>
        <dbReference type="SAM" id="MobiDB-lite"/>
    </source>
</evidence>
<evidence type="ECO:0000256" key="2">
    <source>
        <dbReference type="SAM" id="Phobius"/>
    </source>
</evidence>
<dbReference type="Proteomes" id="UP000298652">
    <property type="component" value="Chromosome 1"/>
</dbReference>
<feature type="compositionally biased region" description="Low complexity" evidence="1">
    <location>
        <begin position="70"/>
        <end position="84"/>
    </location>
</feature>
<gene>
    <name evidence="3" type="ORF">SEVIR_1G230800v2</name>
</gene>
<protein>
    <submittedName>
        <fullName evidence="3">Uncharacterized protein</fullName>
    </submittedName>
</protein>
<keyword evidence="2" id="KW-0812">Transmembrane</keyword>
<feature type="region of interest" description="Disordered" evidence="1">
    <location>
        <begin position="64"/>
        <end position="84"/>
    </location>
</feature>
<dbReference type="Gramene" id="TKW40203">
    <property type="protein sequence ID" value="TKW40203"/>
    <property type="gene ID" value="SEVIR_1G230800v2"/>
</dbReference>
<evidence type="ECO:0000313" key="4">
    <source>
        <dbReference type="Proteomes" id="UP000298652"/>
    </source>
</evidence>
<dbReference type="AlphaFoldDB" id="A0A4U6WEN2"/>
<dbReference type="EMBL" id="CM016552">
    <property type="protein sequence ID" value="TKW40203.1"/>
    <property type="molecule type" value="Genomic_DNA"/>
</dbReference>
<keyword evidence="4" id="KW-1185">Reference proteome</keyword>
<sequence>MCWSTKSRNTWSESFLYPQQGSPFSPLLQQDISSFVHRLTEHPSFTETEQSDRKANRYATRCKNARRRPCSGSPRPSWGSPRSTPSTRLFVVPAAVMFLSGAERNKGGIHRDLSAARAQQRRPRLRHRLRRVHGRIFVSASIAAADGVACAIAAYVDIMRHRDRTAATLGVAMGQQYPAQPPYGGYGAKNLEGRQREPHDVGIPPACACVCFSVAMCRHCFTINCVPLYYVIVYFAN</sequence>
<proteinExistence type="predicted"/>
<evidence type="ECO:0000313" key="3">
    <source>
        <dbReference type="EMBL" id="TKW40203.1"/>
    </source>
</evidence>
<keyword evidence="2" id="KW-1133">Transmembrane helix</keyword>
<feature type="transmembrane region" description="Helical" evidence="2">
    <location>
        <begin position="136"/>
        <end position="156"/>
    </location>
</feature>